<dbReference type="SMART" id="SM00939">
    <property type="entry name" value="PepX_C"/>
    <property type="match status" value="1"/>
</dbReference>
<dbReference type="Pfam" id="PF08242">
    <property type="entry name" value="Methyltransf_12"/>
    <property type="match status" value="1"/>
</dbReference>
<evidence type="ECO:0000313" key="9">
    <source>
        <dbReference type="Proteomes" id="UP000002009"/>
    </source>
</evidence>
<evidence type="ECO:0000256" key="4">
    <source>
        <dbReference type="ARBA" id="ARBA00022737"/>
    </source>
</evidence>
<keyword evidence="4" id="KW-0677">Repeat</keyword>
<dbReference type="RefSeq" id="XP_002502208.1">
    <property type="nucleotide sequence ID" value="XM_002502162.1"/>
</dbReference>
<evidence type="ECO:0000256" key="6">
    <source>
        <dbReference type="SAM" id="MobiDB-lite"/>
    </source>
</evidence>
<reference evidence="8 9" key="1">
    <citation type="journal article" date="2009" name="Science">
        <title>Green evolution and dynamic adaptations revealed by genomes of the marine picoeukaryotes Micromonas.</title>
        <authorList>
            <person name="Worden A.Z."/>
            <person name="Lee J.H."/>
            <person name="Mock T."/>
            <person name="Rouze P."/>
            <person name="Simmons M.P."/>
            <person name="Aerts A.L."/>
            <person name="Allen A.E."/>
            <person name="Cuvelier M.L."/>
            <person name="Derelle E."/>
            <person name="Everett M.V."/>
            <person name="Foulon E."/>
            <person name="Grimwood J."/>
            <person name="Gundlach H."/>
            <person name="Henrissat B."/>
            <person name="Napoli C."/>
            <person name="McDonald S.M."/>
            <person name="Parker M.S."/>
            <person name="Rombauts S."/>
            <person name="Salamov A."/>
            <person name="Von Dassow P."/>
            <person name="Badger J.H."/>
            <person name="Coutinho P.M."/>
            <person name="Demir E."/>
            <person name="Dubchak I."/>
            <person name="Gentemann C."/>
            <person name="Eikrem W."/>
            <person name="Gready J.E."/>
            <person name="John U."/>
            <person name="Lanier W."/>
            <person name="Lindquist E.A."/>
            <person name="Lucas S."/>
            <person name="Mayer K.F."/>
            <person name="Moreau H."/>
            <person name="Not F."/>
            <person name="Otillar R."/>
            <person name="Panaud O."/>
            <person name="Pangilinan J."/>
            <person name="Paulsen I."/>
            <person name="Piegu B."/>
            <person name="Poliakov A."/>
            <person name="Robbens S."/>
            <person name="Schmutz J."/>
            <person name="Toulza E."/>
            <person name="Wyss T."/>
            <person name="Zelensky A."/>
            <person name="Zhou K."/>
            <person name="Armbrust E.V."/>
            <person name="Bhattacharya D."/>
            <person name="Goodenough U.W."/>
            <person name="Van de Peer Y."/>
            <person name="Grigoriev I.V."/>
        </authorList>
    </citation>
    <scope>NUCLEOTIDE SEQUENCE [LARGE SCALE GENOMIC DNA]</scope>
    <source>
        <strain evidence="9">RCC299 / NOUM17</strain>
    </source>
</reference>
<dbReference type="GeneID" id="8243495"/>
<feature type="region of interest" description="Disordered" evidence="6">
    <location>
        <begin position="46"/>
        <end position="104"/>
    </location>
</feature>
<dbReference type="SUPFAM" id="SSF47336">
    <property type="entry name" value="ACP-like"/>
    <property type="match status" value="1"/>
</dbReference>
<dbReference type="Proteomes" id="UP000002009">
    <property type="component" value="Chromosome 5"/>
</dbReference>
<dbReference type="GO" id="GO:0016874">
    <property type="term" value="F:ligase activity"/>
    <property type="evidence" value="ECO:0007669"/>
    <property type="project" value="UniProtKB-KW"/>
</dbReference>
<dbReference type="Gene3D" id="3.40.50.1820">
    <property type="entry name" value="alpha/beta hydrolase"/>
    <property type="match status" value="1"/>
</dbReference>
<dbReference type="Gene3D" id="3.40.50.150">
    <property type="entry name" value="Vaccinia Virus protein VP39"/>
    <property type="match status" value="1"/>
</dbReference>
<dbReference type="InterPro" id="IPR009081">
    <property type="entry name" value="PP-bd_ACP"/>
</dbReference>
<dbReference type="eggNOG" id="KOG1178">
    <property type="taxonomic scope" value="Eukaryota"/>
</dbReference>
<dbReference type="Gene3D" id="1.10.1200.10">
    <property type="entry name" value="ACP-like"/>
    <property type="match status" value="1"/>
</dbReference>
<dbReference type="PROSITE" id="PS00455">
    <property type="entry name" value="AMP_BINDING"/>
    <property type="match status" value="1"/>
</dbReference>
<dbReference type="PANTHER" id="PTHR45527:SF1">
    <property type="entry name" value="FATTY ACID SYNTHASE"/>
    <property type="match status" value="1"/>
</dbReference>
<dbReference type="PANTHER" id="PTHR45527">
    <property type="entry name" value="NONRIBOSOMAL PEPTIDE SYNTHETASE"/>
    <property type="match status" value="1"/>
</dbReference>
<feature type="region of interest" description="Disordered" evidence="6">
    <location>
        <begin position="628"/>
        <end position="647"/>
    </location>
</feature>
<keyword evidence="1" id="KW-0596">Phosphopantetheine</keyword>
<dbReference type="GO" id="GO:0044550">
    <property type="term" value="P:secondary metabolite biosynthetic process"/>
    <property type="evidence" value="ECO:0007669"/>
    <property type="project" value="TreeGrafter"/>
</dbReference>
<dbReference type="PROSITE" id="PS50075">
    <property type="entry name" value="CARRIER"/>
    <property type="match status" value="1"/>
</dbReference>
<dbReference type="Gene3D" id="2.60.120.260">
    <property type="entry name" value="Galactose-binding domain-like"/>
    <property type="match status" value="1"/>
</dbReference>
<dbReference type="KEGG" id="mis:MICPUN_58727"/>
<dbReference type="InterPro" id="IPR020845">
    <property type="entry name" value="AMP-binding_CS"/>
</dbReference>
<dbReference type="InterPro" id="IPR010071">
    <property type="entry name" value="AA_adenyl_dom"/>
</dbReference>
<dbReference type="InterPro" id="IPR000873">
    <property type="entry name" value="AMP-dep_synth/lig_dom"/>
</dbReference>
<dbReference type="SUPFAM" id="SSF49785">
    <property type="entry name" value="Galactose-binding domain-like"/>
    <property type="match status" value="1"/>
</dbReference>
<dbReference type="OrthoDB" id="507940at2759"/>
<feature type="region of interest" description="Disordered" evidence="6">
    <location>
        <begin position="304"/>
        <end position="338"/>
    </location>
</feature>
<feature type="domain" description="Carrier" evidence="7">
    <location>
        <begin position="1429"/>
        <end position="1504"/>
    </location>
</feature>
<keyword evidence="9" id="KW-1185">Reference proteome</keyword>
<dbReference type="NCBIfam" id="TIGR00976">
    <property type="entry name" value="CocE_NonD"/>
    <property type="match status" value="1"/>
</dbReference>
<dbReference type="EMBL" id="CP001326">
    <property type="protein sequence ID" value="ACO63466.1"/>
    <property type="molecule type" value="Genomic_DNA"/>
</dbReference>
<dbReference type="Pfam" id="PF00501">
    <property type="entry name" value="AMP-binding"/>
    <property type="match status" value="1"/>
</dbReference>
<dbReference type="GO" id="GO:0005737">
    <property type="term" value="C:cytoplasm"/>
    <property type="evidence" value="ECO:0007669"/>
    <property type="project" value="TreeGrafter"/>
</dbReference>
<dbReference type="InterPro" id="IPR000383">
    <property type="entry name" value="Xaa-Pro-like_dom"/>
</dbReference>
<feature type="region of interest" description="Disordered" evidence="6">
    <location>
        <begin position="1764"/>
        <end position="1786"/>
    </location>
</feature>
<keyword evidence="3" id="KW-0436">Ligase</keyword>
<dbReference type="SMART" id="SM00823">
    <property type="entry name" value="PKS_PP"/>
    <property type="match status" value="1"/>
</dbReference>
<feature type="compositionally biased region" description="Low complexity" evidence="6">
    <location>
        <begin position="76"/>
        <end position="90"/>
    </location>
</feature>
<dbReference type="Pfam" id="PF08530">
    <property type="entry name" value="PepX_C"/>
    <property type="match status" value="1"/>
</dbReference>
<dbReference type="InterPro" id="IPR005674">
    <property type="entry name" value="CocE/Ser_esterase"/>
</dbReference>
<dbReference type="SUPFAM" id="SSF53474">
    <property type="entry name" value="alpha/beta-Hydrolases"/>
    <property type="match status" value="1"/>
</dbReference>
<dbReference type="SUPFAM" id="SSF53335">
    <property type="entry name" value="S-adenosyl-L-methionine-dependent methyltransferases"/>
    <property type="match status" value="1"/>
</dbReference>
<evidence type="ECO:0000256" key="3">
    <source>
        <dbReference type="ARBA" id="ARBA00022598"/>
    </source>
</evidence>
<dbReference type="InterPro" id="IPR029058">
    <property type="entry name" value="AB_hydrolase_fold"/>
</dbReference>
<dbReference type="GO" id="GO:0043041">
    <property type="term" value="P:amino acid activation for nonribosomal peptide biosynthetic process"/>
    <property type="evidence" value="ECO:0007669"/>
    <property type="project" value="TreeGrafter"/>
</dbReference>
<dbReference type="InParanoid" id="C1E6P2"/>
<evidence type="ECO:0000256" key="5">
    <source>
        <dbReference type="ARBA" id="ARBA00022801"/>
    </source>
</evidence>
<evidence type="ECO:0000313" key="8">
    <source>
        <dbReference type="EMBL" id="ACO63466.1"/>
    </source>
</evidence>
<dbReference type="InterPro" id="IPR008979">
    <property type="entry name" value="Galactose-bd-like_sf"/>
</dbReference>
<evidence type="ECO:0000256" key="1">
    <source>
        <dbReference type="ARBA" id="ARBA00022450"/>
    </source>
</evidence>
<dbReference type="InterPro" id="IPR020806">
    <property type="entry name" value="PKS_PP-bd"/>
</dbReference>
<dbReference type="CDD" id="cd02440">
    <property type="entry name" value="AdoMet_MTases"/>
    <property type="match status" value="1"/>
</dbReference>
<dbReference type="Gene3D" id="3.40.50.980">
    <property type="match status" value="2"/>
</dbReference>
<dbReference type="InterPro" id="IPR013736">
    <property type="entry name" value="Xaa-Pro_dipept_C"/>
</dbReference>
<dbReference type="NCBIfam" id="TIGR01733">
    <property type="entry name" value="AA-adenyl-dom"/>
    <property type="match status" value="1"/>
</dbReference>
<dbReference type="InterPro" id="IPR045851">
    <property type="entry name" value="AMP-bd_C_sf"/>
</dbReference>
<dbReference type="Gene3D" id="3.30.300.30">
    <property type="match status" value="2"/>
</dbReference>
<evidence type="ECO:0000259" key="7">
    <source>
        <dbReference type="PROSITE" id="PS50075"/>
    </source>
</evidence>
<sequence length="2350" mass="250951">MTVDTVQHAAGEAAVAEVSQAFFDPARRIFDNLVICGYRRSRLGKSLPSKETPDAVPEPPPTSEISRAPRRFLLTSAPPRSPRASPSPSAQILTHGLPARPDHEALDGRTCTLAAAILLLRRYTERHDFTARVYDNPPSGAAPTDPSSRFVATGCDCVDVGVSFDDDATVANVLVQCKRAIAEVGTTLTTTPDLLIATLRPGRDPEPVAAALLAELEHSCGGDGEKSSGSRFAFLFCERQGALAAVANAPARARHDIKRTAGHLNVLLAALGGPQTGPSLLRAPAWSVPICSAEETRRLRQWNAASDRPGYLPNPRPCPTHPGHLDRSGSKSFPSPRATTLPARIAEAAAASPNAIAVSTESKTGVVGADGADARGWTYRELTRVAATIASRLRRSIGRADIRGERVGVYLERGPYLVASLVAVHLTGAAYVPLDPLYPADRIGAMLTDARAAAVLTSVSGGLANEIGAIVEAARRQSENSDVFEPPVVSLADLEEEVDANEESCDFGALAAVARPDDLAYVIFTSGSTGRPKGVQVTHANFMNFIYSMEEITGADANVVLCAVTTVCFDIAGLELFLPLCVGGRTVLASRETAADPRALADLIAREDVNFMQATPTTWRTLIRSCGGGEAATGADPPGADPPGADPPLRRITALVGGEAVPAELAVDMINSTRVAFNVYGPTETTVWSTCAAISRSNPTSIGKPIANTSVYVAAVAVDDELNVRVEPAPVGVVGEICIGGAGVSRGYVGRDALTAERFPRDPFSDDPNARLYRTGDLGRLRPDTLELECLGRLDHQVKIRGYRVELGEIEAALEQLPTVEQAVVAVHDSAKAAGEEDARQLVAYVVEASSDDGSDDAAKADEDGRKKSHDSDLTKDLAEAEAWGAVYDEAYAARDALDESDPSLNFSGYGNSYTPGRVHRPEVVREWVETICERIAGLRPRRALELGCGNGMILLRIAKLCERYVGTDLSANAIDYVRDVITSHPDFILPHCELDIAGAHEAARFTDKHLDTVVCNGVSMYFPSADYLTSVVENSLTAVRPGGHFFLGDVRNFRLHRHFHASVQLFLADPGMTFHDYRINVATHVKHEKELLVDPVAFLAMVKRALSPSLCDRVVIDMRRGYHRTEFGMYRYDVVFRRPADATDAPKDGGARYDLEPWDSTVHSLAEIEDMLVGDAPEYLAFTGVPDARLVHEEALLNELEDTADAHAHATAGALRAHLDKVAVALERAAVEPEDVYRLGERLGYRVNAMWTPDEPTRFDVVFAKASAPEPEPVAFASLRHRGLDHLTVGGDCEDTAEMLRELTNKGARATASAEKALTDLVKRKGAAESEKPDAPVKTDEEDAAENSVFSIVPAAKARVLRVALRSSLPAYMIPRAVVGVKPGGLPMTSNGKIDRNALPAPATLRAKSSDIEVDAGIRSVDYVAPDGDAEELVSALFEEILFPEGSGQVGALDDFFDLGGHSLLAMQFTGRLEAATGFRLQMRQLNDAPTPRAVASALRNIGYDSNGANRGSSIDRTDIHSVDRRLSSSLPASAASSNALTVVDPVSLPHASAGTVRVDEIFFPTRDGTKLSARLWLPDGVALDADELRAPAVIEILPYGYATGTIDTDEATYPYLAGNGIACIRVDSRGSGNSEGVLDDEYSPQQQRDACDACEWAAAQPWCTGAVGMMGCSWGGFIALQVAALAGDTAGKGAAREAPSLRAVCAVCATDERASDDMHWMGGSLLGENLAWGAWLLDSLAAPPVPVTSSVGTASPVRISSGNITPYTADSDGDENHSDNDQSSWESRWVSRLEELKPMHGEWASLHPESSRGRSYWKEGSVGSGGRNMIAVPVLSVGCLHGGGYANSTPRLARALGPNRVKAVMGSWVHNYPHLSKSGPAFGFLAEVLDFWREHLFVPGNPLPGSPRENRRDVPGVRVHVQRPPLDGGPVTAPERAEGYWVAEHSQDHLDAAADEGAFLLAFTPEGTLEADPRSARRDELDIFSAPKVMRDTPERPVGVASGRWFTFGDGDDLPGDQRPDDERSVCFDGAPVTVETAIIGAPRITVACRRVGEDATTHSGVVVARVCAVAPDGSSHRITYGVCNVSAMSSSSHGSVSNYQGDEDESTFAVTVACDYCAFSIPVGWKLRVGLSQTYWPVIAPSPAGFEPLAVVGGACEIPALSDEHIADKWSYSVDTIPELEVLVAPLATRGLRGGEVRNDLIGAGASAKVIRRADSGARLVPLKDSRLIVESQAVDVSARSGRSQRIERRRVIKGLATSGKVSPKSALDSMHAFGPASPTSRSSTPGLVDAEIVVGAEMTVVDGAYKFDTKLEAFVTEENEDSDTENRRSVFARSWTEIAPAVVTQE</sequence>
<feature type="region of interest" description="Disordered" evidence="6">
    <location>
        <begin position="852"/>
        <end position="874"/>
    </location>
</feature>
<dbReference type="GO" id="GO:0008239">
    <property type="term" value="F:dipeptidyl-peptidase activity"/>
    <property type="evidence" value="ECO:0007669"/>
    <property type="project" value="InterPro"/>
</dbReference>
<dbReference type="SUPFAM" id="SSF56801">
    <property type="entry name" value="Acetyl-CoA synthetase-like"/>
    <property type="match status" value="1"/>
</dbReference>
<accession>C1E6P2</accession>
<keyword evidence="5" id="KW-0378">Hydrolase</keyword>
<dbReference type="InterPro" id="IPR013217">
    <property type="entry name" value="Methyltransf_12"/>
</dbReference>
<feature type="compositionally biased region" description="Basic and acidic residues" evidence="6">
    <location>
        <begin position="857"/>
        <end position="874"/>
    </location>
</feature>
<name>C1E6P2_MICCC</name>
<gene>
    <name evidence="8" type="ORF">MICPUN_58727</name>
</gene>
<dbReference type="STRING" id="296587.C1E6P2"/>
<dbReference type="GO" id="GO:0031177">
    <property type="term" value="F:phosphopantetheine binding"/>
    <property type="evidence" value="ECO:0007669"/>
    <property type="project" value="InterPro"/>
</dbReference>
<dbReference type="Pfam" id="PF00550">
    <property type="entry name" value="PP-binding"/>
    <property type="match status" value="1"/>
</dbReference>
<proteinExistence type="predicted"/>
<protein>
    <recommendedName>
        <fullName evidence="7">Carrier domain-containing protein</fullName>
    </recommendedName>
</protein>
<feature type="compositionally biased region" description="Basic and acidic residues" evidence="6">
    <location>
        <begin position="1323"/>
        <end position="1340"/>
    </location>
</feature>
<feature type="region of interest" description="Disordered" evidence="6">
    <location>
        <begin position="1323"/>
        <end position="1345"/>
    </location>
</feature>
<dbReference type="Gene3D" id="2.30.38.10">
    <property type="entry name" value="Luciferase, Domain 3"/>
    <property type="match status" value="1"/>
</dbReference>
<dbReference type="Pfam" id="PF02129">
    <property type="entry name" value="Peptidase_S15"/>
    <property type="match status" value="1"/>
</dbReference>
<dbReference type="InterPro" id="IPR036736">
    <property type="entry name" value="ACP-like_sf"/>
</dbReference>
<evidence type="ECO:0000256" key="2">
    <source>
        <dbReference type="ARBA" id="ARBA00022553"/>
    </source>
</evidence>
<keyword evidence="2" id="KW-0597">Phosphoprotein</keyword>
<dbReference type="InterPro" id="IPR029063">
    <property type="entry name" value="SAM-dependent_MTases_sf"/>
</dbReference>
<organism evidence="8 9">
    <name type="scientific">Micromonas commoda (strain RCC299 / NOUM17 / CCMP2709)</name>
    <name type="common">Picoplanktonic green alga</name>
    <dbReference type="NCBI Taxonomy" id="296587"/>
    <lineage>
        <taxon>Eukaryota</taxon>
        <taxon>Viridiplantae</taxon>
        <taxon>Chlorophyta</taxon>
        <taxon>Mamiellophyceae</taxon>
        <taxon>Mamiellales</taxon>
        <taxon>Mamiellaceae</taxon>
        <taxon>Micromonas</taxon>
    </lineage>
</organism>